<dbReference type="Proteomes" id="UP000053257">
    <property type="component" value="Unassembled WGS sequence"/>
</dbReference>
<name>A0A0C3RXP2_PHLG1</name>
<evidence type="ECO:0000256" key="1">
    <source>
        <dbReference type="SAM" id="MobiDB-lite"/>
    </source>
</evidence>
<evidence type="ECO:0000313" key="3">
    <source>
        <dbReference type="Proteomes" id="UP000053257"/>
    </source>
</evidence>
<gene>
    <name evidence="2" type="ORF">PHLGIDRAFT_118764</name>
</gene>
<reference evidence="2 3" key="1">
    <citation type="journal article" date="2014" name="PLoS Genet.">
        <title>Analysis of the Phlebiopsis gigantea genome, transcriptome and secretome provides insight into its pioneer colonization strategies of wood.</title>
        <authorList>
            <person name="Hori C."/>
            <person name="Ishida T."/>
            <person name="Igarashi K."/>
            <person name="Samejima M."/>
            <person name="Suzuki H."/>
            <person name="Master E."/>
            <person name="Ferreira P."/>
            <person name="Ruiz-Duenas F.J."/>
            <person name="Held B."/>
            <person name="Canessa P."/>
            <person name="Larrondo L.F."/>
            <person name="Schmoll M."/>
            <person name="Druzhinina I.S."/>
            <person name="Kubicek C.P."/>
            <person name="Gaskell J.A."/>
            <person name="Kersten P."/>
            <person name="St John F."/>
            <person name="Glasner J."/>
            <person name="Sabat G."/>
            <person name="Splinter BonDurant S."/>
            <person name="Syed K."/>
            <person name="Yadav J."/>
            <person name="Mgbeahuruike A.C."/>
            <person name="Kovalchuk A."/>
            <person name="Asiegbu F.O."/>
            <person name="Lackner G."/>
            <person name="Hoffmeister D."/>
            <person name="Rencoret J."/>
            <person name="Gutierrez A."/>
            <person name="Sun H."/>
            <person name="Lindquist E."/>
            <person name="Barry K."/>
            <person name="Riley R."/>
            <person name="Grigoriev I.V."/>
            <person name="Henrissat B."/>
            <person name="Kues U."/>
            <person name="Berka R.M."/>
            <person name="Martinez A.T."/>
            <person name="Covert S.F."/>
            <person name="Blanchette R.A."/>
            <person name="Cullen D."/>
        </authorList>
    </citation>
    <scope>NUCLEOTIDE SEQUENCE [LARGE SCALE GENOMIC DNA]</scope>
    <source>
        <strain evidence="2 3">11061_1 CR5-6</strain>
    </source>
</reference>
<feature type="non-terminal residue" evidence="2">
    <location>
        <position position="1"/>
    </location>
</feature>
<feature type="region of interest" description="Disordered" evidence="1">
    <location>
        <begin position="1"/>
        <end position="92"/>
    </location>
</feature>
<dbReference type="OrthoDB" id="3024231at2759"/>
<sequence>WPPLRGPPRVSGWAVRGTETKADEPKGAPVPPVSPAKRTRFQEVIVADEEAEEADGEELTLAGESEGGEGEKKTSRSPSPAPSLEGDELPDLPEMAPIEATVRLDGDLRIPTGVSPSFRYMWMGREYVLMVTFTHPEYSHVSPSAAGIYGETPIWVVLGPPSTLGSSSVTPEELQSQSYVSKLPVSGDAIDLGDNAVYTDLVTAATSTQQRPTREAMRVSIF</sequence>
<organism evidence="2 3">
    <name type="scientific">Phlebiopsis gigantea (strain 11061_1 CR5-6)</name>
    <name type="common">White-rot fungus</name>
    <name type="synonym">Peniophora gigantea</name>
    <dbReference type="NCBI Taxonomy" id="745531"/>
    <lineage>
        <taxon>Eukaryota</taxon>
        <taxon>Fungi</taxon>
        <taxon>Dikarya</taxon>
        <taxon>Basidiomycota</taxon>
        <taxon>Agaricomycotina</taxon>
        <taxon>Agaricomycetes</taxon>
        <taxon>Polyporales</taxon>
        <taxon>Phanerochaetaceae</taxon>
        <taxon>Phlebiopsis</taxon>
    </lineage>
</organism>
<keyword evidence="3" id="KW-1185">Reference proteome</keyword>
<feature type="compositionally biased region" description="Acidic residues" evidence="1">
    <location>
        <begin position="46"/>
        <end position="58"/>
    </location>
</feature>
<dbReference type="AlphaFoldDB" id="A0A0C3RXP2"/>
<dbReference type="EMBL" id="KN840512">
    <property type="protein sequence ID" value="KIP06721.1"/>
    <property type="molecule type" value="Genomic_DNA"/>
</dbReference>
<protein>
    <submittedName>
        <fullName evidence="2">Uncharacterized protein</fullName>
    </submittedName>
</protein>
<proteinExistence type="predicted"/>
<dbReference type="HOGENOM" id="CLU_1247979_0_0_1"/>
<accession>A0A0C3RXP2</accession>
<evidence type="ECO:0000313" key="2">
    <source>
        <dbReference type="EMBL" id="KIP06721.1"/>
    </source>
</evidence>